<reference evidence="4" key="1">
    <citation type="journal article" date="2023" name="Commun. Biol.">
        <title>Genome analysis of Parmales, the sister group of diatoms, reveals the evolutionary specialization of diatoms from phago-mixotrophs to photoautotrophs.</title>
        <authorList>
            <person name="Ban H."/>
            <person name="Sato S."/>
            <person name="Yoshikawa S."/>
            <person name="Yamada K."/>
            <person name="Nakamura Y."/>
            <person name="Ichinomiya M."/>
            <person name="Sato N."/>
            <person name="Blanc-Mathieu R."/>
            <person name="Endo H."/>
            <person name="Kuwata A."/>
            <person name="Ogata H."/>
        </authorList>
    </citation>
    <scope>NUCLEOTIDE SEQUENCE [LARGE SCALE GENOMIC DNA]</scope>
    <source>
        <strain evidence="4">NIES 3700</strain>
    </source>
</reference>
<comment type="caution">
    <text evidence="3">The sequence shown here is derived from an EMBL/GenBank/DDBJ whole genome shotgun (WGS) entry which is preliminary data.</text>
</comment>
<dbReference type="EMBL" id="BRXW01000392">
    <property type="protein sequence ID" value="GMH49876.1"/>
    <property type="molecule type" value="Genomic_DNA"/>
</dbReference>
<sequence length="448" mass="49711">MSSFTSPPLYTYSGYVQDILQMEFYQAEPPSIPALCGGSTGIEIRERWCYVLRREGSEFNVVSDSDDSMEVDIAPTLAPSPKQRSRKTSDFNAPSLQIVVYSDLNLKLHTYVSVSGYVERSSSDDDDENFEMLHCKTIELGRSIPTTPRSDITELSVLKSLELKLGSEPLSSLLLLWLLSGKEKSDSTIGQLNLTFEGGDANLVSNLTDFVSAITDDSTTITSEDLNSDGLELRKIGEDRIKFSKLQGASGKAIILDYTSSLTTNEANKSKNMKYIDECVKDGAVKCHFGFFDGKMDGDYRYITVEPKKTVSFAGGEDQQAQNIVMGRANVAVKLKDGTNIKGESRIGENEDIKDFVNYKRSLFSSNLVILPAPVCTAAESLFVSKRRSTETNEKISEKDLERWLTFTRLYARLRGEGTENGIEASVADFQSAVDLDNRLKEQGYIRA</sequence>
<dbReference type="OrthoDB" id="10341957at2759"/>
<gene>
    <name evidence="3" type="ORF">TrLO_g5034</name>
</gene>
<evidence type="ECO:0000256" key="1">
    <source>
        <dbReference type="ARBA" id="ARBA00004123"/>
    </source>
</evidence>
<organism evidence="3 4">
    <name type="scientific">Triparma laevis f. longispina</name>
    <dbReference type="NCBI Taxonomy" id="1714387"/>
    <lineage>
        <taxon>Eukaryota</taxon>
        <taxon>Sar</taxon>
        <taxon>Stramenopiles</taxon>
        <taxon>Ochrophyta</taxon>
        <taxon>Bolidophyceae</taxon>
        <taxon>Parmales</taxon>
        <taxon>Triparmaceae</taxon>
        <taxon>Triparma</taxon>
    </lineage>
</organism>
<accession>A0A9W6ZCT3</accession>
<dbReference type="AlphaFoldDB" id="A0A9W6ZCT3"/>
<dbReference type="Proteomes" id="UP001165122">
    <property type="component" value="Unassembled WGS sequence"/>
</dbReference>
<dbReference type="GO" id="GO:0006261">
    <property type="term" value="P:DNA-templated DNA replication"/>
    <property type="evidence" value="ECO:0007669"/>
    <property type="project" value="TreeGrafter"/>
</dbReference>
<dbReference type="PANTHER" id="PTHR13489:SF0">
    <property type="entry name" value="MINI-CHROMOSOME MAINTENANCE COMPLEX-BINDING PROTEIN"/>
    <property type="match status" value="1"/>
</dbReference>
<evidence type="ECO:0000313" key="4">
    <source>
        <dbReference type="Proteomes" id="UP001165122"/>
    </source>
</evidence>
<dbReference type="Pfam" id="PF09739">
    <property type="entry name" value="MCM_bind"/>
    <property type="match status" value="1"/>
</dbReference>
<evidence type="ECO:0000313" key="3">
    <source>
        <dbReference type="EMBL" id="GMH49876.1"/>
    </source>
</evidence>
<keyword evidence="4" id="KW-1185">Reference proteome</keyword>
<dbReference type="GO" id="GO:0005634">
    <property type="term" value="C:nucleus"/>
    <property type="evidence" value="ECO:0007669"/>
    <property type="project" value="UniProtKB-SubCell"/>
</dbReference>
<comment type="subcellular location">
    <subcellularLocation>
        <location evidence="1">Nucleus</location>
    </subcellularLocation>
</comment>
<proteinExistence type="predicted"/>
<dbReference type="InterPro" id="IPR019140">
    <property type="entry name" value="MCM_complex-bd"/>
</dbReference>
<protein>
    <submittedName>
        <fullName evidence="3">Uncharacterized protein</fullName>
    </submittedName>
</protein>
<name>A0A9W6ZCT3_9STRA</name>
<keyword evidence="2" id="KW-0539">Nucleus</keyword>
<dbReference type="PANTHER" id="PTHR13489">
    <property type="entry name" value="MINI-CHROMOSOME MAINTENANCE COMPLEX-BINDING PROTEIN"/>
    <property type="match status" value="1"/>
</dbReference>
<dbReference type="GO" id="GO:0003682">
    <property type="term" value="F:chromatin binding"/>
    <property type="evidence" value="ECO:0007669"/>
    <property type="project" value="TreeGrafter"/>
</dbReference>
<evidence type="ECO:0000256" key="2">
    <source>
        <dbReference type="ARBA" id="ARBA00023242"/>
    </source>
</evidence>